<dbReference type="RefSeq" id="XP_041556126.1">
    <property type="nucleotide sequence ID" value="XM_041703441.1"/>
</dbReference>
<sequence>MDTPPKRKSKMSTSSSKSSHSALQPQLQEQAKQLRNTVRDPLATRPIGRNSGPHEVQPADIFAESRTQDDLRNNKGGNGDGSGEENVVDERWMMGEGDTIKEGEKLRDKKYVELASPTCYAPMLDED</sequence>
<dbReference type="KEGG" id="apuu:APUU_40376S"/>
<evidence type="ECO:0000313" key="3">
    <source>
        <dbReference type="Proteomes" id="UP000654913"/>
    </source>
</evidence>
<accession>A0A7R7XLW7</accession>
<protein>
    <submittedName>
        <fullName evidence="2">Uncharacterized protein</fullName>
    </submittedName>
</protein>
<feature type="compositionally biased region" description="Basic residues" evidence="1">
    <location>
        <begin position="1"/>
        <end position="10"/>
    </location>
</feature>
<dbReference type="Proteomes" id="UP000654913">
    <property type="component" value="Chromosome 4"/>
</dbReference>
<evidence type="ECO:0000313" key="2">
    <source>
        <dbReference type="EMBL" id="BCS23932.1"/>
    </source>
</evidence>
<dbReference type="EMBL" id="AP024446">
    <property type="protein sequence ID" value="BCS23932.1"/>
    <property type="molecule type" value="Genomic_DNA"/>
</dbReference>
<reference evidence="2" key="2">
    <citation type="submission" date="2021-02" db="EMBL/GenBank/DDBJ databases">
        <title>Aspergillus puulaauensis MK2 genome sequence.</title>
        <authorList>
            <person name="Futagami T."/>
            <person name="Mori K."/>
            <person name="Kadooka C."/>
            <person name="Tanaka T."/>
        </authorList>
    </citation>
    <scope>NUCLEOTIDE SEQUENCE</scope>
    <source>
        <strain evidence="2">MK2</strain>
    </source>
</reference>
<dbReference type="AlphaFoldDB" id="A0A7R7XLW7"/>
<reference evidence="2" key="1">
    <citation type="submission" date="2021-01" db="EMBL/GenBank/DDBJ databases">
        <authorList>
            <consortium name="Aspergillus puulaauensis MK2 genome sequencing consortium"/>
            <person name="Kazuki M."/>
            <person name="Futagami T."/>
        </authorList>
    </citation>
    <scope>NUCLEOTIDE SEQUENCE</scope>
    <source>
        <strain evidence="2">MK2</strain>
    </source>
</reference>
<keyword evidence="3" id="KW-1185">Reference proteome</keyword>
<organism evidence="2 3">
    <name type="scientific">Aspergillus puulaauensis</name>
    <dbReference type="NCBI Taxonomy" id="1220207"/>
    <lineage>
        <taxon>Eukaryota</taxon>
        <taxon>Fungi</taxon>
        <taxon>Dikarya</taxon>
        <taxon>Ascomycota</taxon>
        <taxon>Pezizomycotina</taxon>
        <taxon>Eurotiomycetes</taxon>
        <taxon>Eurotiomycetidae</taxon>
        <taxon>Eurotiales</taxon>
        <taxon>Aspergillaceae</taxon>
        <taxon>Aspergillus</taxon>
    </lineage>
</organism>
<feature type="compositionally biased region" description="Polar residues" evidence="1">
    <location>
        <begin position="22"/>
        <end position="36"/>
    </location>
</feature>
<gene>
    <name evidence="2" type="ORF">APUU_40376S</name>
</gene>
<proteinExistence type="predicted"/>
<dbReference type="GeneID" id="64973937"/>
<name>A0A7R7XLW7_9EURO</name>
<feature type="region of interest" description="Disordered" evidence="1">
    <location>
        <begin position="1"/>
        <end position="95"/>
    </location>
</feature>
<feature type="compositionally biased region" description="Low complexity" evidence="1">
    <location>
        <begin position="11"/>
        <end position="21"/>
    </location>
</feature>
<evidence type="ECO:0000256" key="1">
    <source>
        <dbReference type="SAM" id="MobiDB-lite"/>
    </source>
</evidence>
<dbReference type="OrthoDB" id="10348547at2759"/>